<proteinExistence type="predicted"/>
<evidence type="ECO:0000313" key="1">
    <source>
        <dbReference type="EMBL" id="KAI0047507.1"/>
    </source>
</evidence>
<keyword evidence="2" id="KW-1185">Reference proteome</keyword>
<dbReference type="EMBL" id="MU275903">
    <property type="protein sequence ID" value="KAI0047507.1"/>
    <property type="molecule type" value="Genomic_DNA"/>
</dbReference>
<reference evidence="1" key="2">
    <citation type="journal article" date="2022" name="New Phytol.">
        <title>Evolutionary transition to the ectomycorrhizal habit in the genomes of a hyperdiverse lineage of mushroom-forming fungi.</title>
        <authorList>
            <person name="Looney B."/>
            <person name="Miyauchi S."/>
            <person name="Morin E."/>
            <person name="Drula E."/>
            <person name="Courty P.E."/>
            <person name="Kohler A."/>
            <person name="Kuo A."/>
            <person name="LaButti K."/>
            <person name="Pangilinan J."/>
            <person name="Lipzen A."/>
            <person name="Riley R."/>
            <person name="Andreopoulos W."/>
            <person name="He G."/>
            <person name="Johnson J."/>
            <person name="Nolan M."/>
            <person name="Tritt A."/>
            <person name="Barry K.W."/>
            <person name="Grigoriev I.V."/>
            <person name="Nagy L.G."/>
            <person name="Hibbett D."/>
            <person name="Henrissat B."/>
            <person name="Matheny P.B."/>
            <person name="Labbe J."/>
            <person name="Martin F.M."/>
        </authorList>
    </citation>
    <scope>NUCLEOTIDE SEQUENCE</scope>
    <source>
        <strain evidence="1">FP105234-sp</strain>
    </source>
</reference>
<comment type="caution">
    <text evidence="1">The sequence shown here is derived from an EMBL/GenBank/DDBJ whole genome shotgun (WGS) entry which is preliminary data.</text>
</comment>
<dbReference type="Proteomes" id="UP000814033">
    <property type="component" value="Unassembled WGS sequence"/>
</dbReference>
<accession>A0ACB8RUB4</accession>
<organism evidence="1 2">
    <name type="scientific">Auriscalpium vulgare</name>
    <dbReference type="NCBI Taxonomy" id="40419"/>
    <lineage>
        <taxon>Eukaryota</taxon>
        <taxon>Fungi</taxon>
        <taxon>Dikarya</taxon>
        <taxon>Basidiomycota</taxon>
        <taxon>Agaricomycotina</taxon>
        <taxon>Agaricomycetes</taxon>
        <taxon>Russulales</taxon>
        <taxon>Auriscalpiaceae</taxon>
        <taxon>Auriscalpium</taxon>
    </lineage>
</organism>
<protein>
    <submittedName>
        <fullName evidence="1">NAD-P-binding protein</fullName>
    </submittedName>
</protein>
<reference evidence="1" key="1">
    <citation type="submission" date="2021-02" db="EMBL/GenBank/DDBJ databases">
        <authorList>
            <consortium name="DOE Joint Genome Institute"/>
            <person name="Ahrendt S."/>
            <person name="Looney B.P."/>
            <person name="Miyauchi S."/>
            <person name="Morin E."/>
            <person name="Drula E."/>
            <person name="Courty P.E."/>
            <person name="Chicoki N."/>
            <person name="Fauchery L."/>
            <person name="Kohler A."/>
            <person name="Kuo A."/>
            <person name="Labutti K."/>
            <person name="Pangilinan J."/>
            <person name="Lipzen A."/>
            <person name="Riley R."/>
            <person name="Andreopoulos W."/>
            <person name="He G."/>
            <person name="Johnson J."/>
            <person name="Barry K.W."/>
            <person name="Grigoriev I.V."/>
            <person name="Nagy L."/>
            <person name="Hibbett D."/>
            <person name="Henrissat B."/>
            <person name="Matheny P.B."/>
            <person name="Labbe J."/>
            <person name="Martin F."/>
        </authorList>
    </citation>
    <scope>NUCLEOTIDE SEQUENCE</scope>
    <source>
        <strain evidence="1">FP105234-sp</strain>
    </source>
</reference>
<evidence type="ECO:0000313" key="2">
    <source>
        <dbReference type="Proteomes" id="UP000814033"/>
    </source>
</evidence>
<name>A0ACB8RUB4_9AGAM</name>
<sequence>MSGFKNFVVVGTGNVGSIIINHFLDLKATGSVNRVLVFTRPTSQPATTEKYAAHGAEVVGLEYDDRAALAKALAGVDVIISTLNAAAQPAQVTIAEVAKAAGVKLFIPSEFGNPTVGAKGLLAGKGDLHQKFRDIGLPTILVFNGPFADWVWVPFVELDIKSGKVGVGGDGNAPITFTSIPDIARFLGYILTSLPAEKLTNLPIVRLEGDRKSFNQIFQEYEAKTGKKLQVTYHSDADLEARLKTNPHDFGAFLHKSWANGEGVVGTPDNGLYPTVVLKQ</sequence>
<gene>
    <name evidence="1" type="ORF">FA95DRAFT_1679032</name>
</gene>